<comment type="caution">
    <text evidence="3">The sequence shown here is derived from an EMBL/GenBank/DDBJ whole genome shotgun (WGS) entry which is preliminary data.</text>
</comment>
<feature type="chain" id="PRO_5032923498" description="DUF3868 domain-containing protein" evidence="1">
    <location>
        <begin position="24"/>
        <end position="489"/>
    </location>
</feature>
<dbReference type="InterPro" id="IPR011990">
    <property type="entry name" value="TPR-like_helical_dom_sf"/>
</dbReference>
<name>A0A840DA76_9BACE</name>
<dbReference type="SUPFAM" id="SSF81901">
    <property type="entry name" value="HCP-like"/>
    <property type="match status" value="1"/>
</dbReference>
<dbReference type="InterPro" id="IPR036737">
    <property type="entry name" value="OmpA-like_sf"/>
</dbReference>
<protein>
    <recommendedName>
        <fullName evidence="2">DUF3868 domain-containing protein</fullName>
    </recommendedName>
</protein>
<dbReference type="RefSeq" id="WP_158332206.1">
    <property type="nucleotide sequence ID" value="NZ_JACIER010000014.1"/>
</dbReference>
<dbReference type="Gene3D" id="3.30.1330.60">
    <property type="entry name" value="OmpA-like domain"/>
    <property type="match status" value="1"/>
</dbReference>
<keyword evidence="1" id="KW-0732">Signal</keyword>
<dbReference type="AlphaFoldDB" id="A0A840DA76"/>
<dbReference type="EMBL" id="JACIER010000014">
    <property type="protein sequence ID" value="MBB4045292.1"/>
    <property type="molecule type" value="Genomic_DNA"/>
</dbReference>
<evidence type="ECO:0000259" key="2">
    <source>
        <dbReference type="Pfam" id="PF12984"/>
    </source>
</evidence>
<evidence type="ECO:0000256" key="1">
    <source>
        <dbReference type="SAM" id="SignalP"/>
    </source>
</evidence>
<reference evidence="3" key="1">
    <citation type="submission" date="2020-08" db="EMBL/GenBank/DDBJ databases">
        <title>Genomic Encyclopedia of Type Strains, Phase IV (KMG-IV): sequencing the most valuable type-strain genomes for metagenomic binning, comparative biology and taxonomic classification.</title>
        <authorList>
            <person name="Goeker M."/>
        </authorList>
    </citation>
    <scope>NUCLEOTIDE SEQUENCE [LARGE SCALE GENOMIC DNA]</scope>
    <source>
        <strain evidence="3">DSM 105720</strain>
    </source>
</reference>
<evidence type="ECO:0000313" key="3">
    <source>
        <dbReference type="EMBL" id="MBB4045292.1"/>
    </source>
</evidence>
<evidence type="ECO:0000313" key="4">
    <source>
        <dbReference type="Proteomes" id="UP000560658"/>
    </source>
</evidence>
<feature type="signal peptide" evidence="1">
    <location>
        <begin position="1"/>
        <end position="23"/>
    </location>
</feature>
<dbReference type="Pfam" id="PF12984">
    <property type="entry name" value="DUF3868"/>
    <property type="match status" value="1"/>
</dbReference>
<accession>A0A840DA76</accession>
<dbReference type="Gene3D" id="1.25.40.10">
    <property type="entry name" value="Tetratricopeptide repeat domain"/>
    <property type="match status" value="1"/>
</dbReference>
<keyword evidence="4" id="KW-1185">Reference proteome</keyword>
<dbReference type="SUPFAM" id="SSF103088">
    <property type="entry name" value="OmpA-like"/>
    <property type="match status" value="1"/>
</dbReference>
<dbReference type="InterPro" id="IPR024480">
    <property type="entry name" value="DUF3868"/>
</dbReference>
<feature type="domain" description="DUF3868" evidence="2">
    <location>
        <begin position="11"/>
        <end position="111"/>
    </location>
</feature>
<sequence length="489" mass="56221">MKKFFSINFCLLLVVLATNTAFAQEQPHYSGKLNIATKEVVHRGDSIIVDLELAVSRLTIDRERAFTITPLIATDQHNRQLPSIIINGSVRHKLYRRQIKSNKGMPKTDYAELKSGSNDVVHYRVSIFCEPWMQNARVDLMEDLCGCAGHSQQISVERLSNHITEEIIKRDYYVQPLLAFIRPEMEPIKKRNELYELYLDFPVGKTQIYRDFRNNATELTKIKELVEDLNADKNVTITGVTIKGNTSPEGSEELNKRLSKGRAESLRQHLISAISLKSLYQVEEGGEDWNGFKKLMQVSTSGYKDELLQIIELEQPVDKKESLFKILDQGRAYKELLNNVFPQLRRVDGRIDYRVRAFNEEEAKEVFQKHPQQLSMEEMFRLANSYKSTDSRFGDIFEVAVRLYPNDPIANLNAASSLLMQGVVTDRVAAYLEKALKGTPEYINDCGVYYLLKGDYIQARQWLEKAKEQGSIQAEHNLEELEKKIDSLK</sequence>
<organism evidence="3 4">
    <name type="scientific">Bacteroides reticulotermitis</name>
    <dbReference type="NCBI Taxonomy" id="1133319"/>
    <lineage>
        <taxon>Bacteria</taxon>
        <taxon>Pseudomonadati</taxon>
        <taxon>Bacteroidota</taxon>
        <taxon>Bacteroidia</taxon>
        <taxon>Bacteroidales</taxon>
        <taxon>Bacteroidaceae</taxon>
        <taxon>Bacteroides</taxon>
    </lineage>
</organism>
<proteinExistence type="predicted"/>
<dbReference type="Proteomes" id="UP000560658">
    <property type="component" value="Unassembled WGS sequence"/>
</dbReference>
<gene>
    <name evidence="3" type="ORF">GGR06_003104</name>
</gene>